<sequence>MLIQCTKCQTVYNFDDSALQGSSIDVRCARCQTVFTVDASSAVSEDVCHVGEDELQGTSFRSSADSLPTDTSTHAQQQPSEEALFEPEPEQTFEAPPVTQTHIALHPEPEQPDSEQPGDEEEFSFTSAEQSAEQPAADETGFDFAPLDEPPAEQPPAQNEEASDFSFDQPQETAAIDGAAESEQQEHPEQPVDLFAEGQEETTLSAEEKEPQWEGSPDDFTFEDSGEDFSFDDDDSWSADKPKPPAAQIDSAENSDESPDFIFEPLTSEATPTPPQPKPAAEESPLAPDEEMEQPISTLPEAEKPEAKERPAQRPPQVEKRGTSKFLLFILFLLLVAAGAYGYFYATLGTTDVRVMIREIEQLVMPSGQQQPQGSLTITRSESYYIDNSEAGPLFVIQGTVRNDYKEPRAELSVTATLYKDKGQPFTKKTVYCGNEISRQELETMPYATLGETMSNPFGTALANVGVAPGASLSFIVVFNDLSDDLSEFSIEPASSKAASQ</sequence>
<protein>
    <submittedName>
        <fullName evidence="4">Zinc finger/thioredoxin putative</fullName>
    </submittedName>
</protein>
<keyword evidence="2" id="KW-0812">Transmembrane</keyword>
<reference evidence="4" key="2">
    <citation type="submission" date="2006-05" db="EMBL/GenBank/DDBJ databases">
        <title>Sequencing of the draft genome and assembly of Desulfuromonas acetoxidans DSM 684.</title>
        <authorList>
            <consortium name="US DOE Joint Genome Institute (JGI-PGF)"/>
            <person name="Copeland A."/>
            <person name="Lucas S."/>
            <person name="Lapidus A."/>
            <person name="Barry K."/>
            <person name="Detter J.C."/>
            <person name="Glavina del Rio T."/>
            <person name="Hammon N."/>
            <person name="Israni S."/>
            <person name="Dalin E."/>
            <person name="Tice H."/>
            <person name="Bruce D."/>
            <person name="Pitluck S."/>
            <person name="Richardson P."/>
        </authorList>
    </citation>
    <scope>NUCLEOTIDE SEQUENCE [LARGE SCALE GENOMIC DNA]</scope>
    <source>
        <strain evidence="4">DSM 684</strain>
    </source>
</reference>
<name>Q1JYC6_DESA6</name>
<feature type="region of interest" description="Disordered" evidence="1">
    <location>
        <begin position="300"/>
        <end position="319"/>
    </location>
</feature>
<feature type="compositionally biased region" description="Polar residues" evidence="1">
    <location>
        <begin position="59"/>
        <end position="80"/>
    </location>
</feature>
<feature type="domain" description="Zinc finger/thioredoxin putative" evidence="3">
    <location>
        <begin position="1"/>
        <end position="36"/>
    </location>
</feature>
<dbReference type="RefSeq" id="WP_006001241.1">
    <property type="nucleotide sequence ID" value="NZ_AAEW02000012.1"/>
</dbReference>
<organism evidence="4 5">
    <name type="scientific">Desulfuromonas acetoxidans (strain DSM 684 / 11070)</name>
    <dbReference type="NCBI Taxonomy" id="281689"/>
    <lineage>
        <taxon>Bacteria</taxon>
        <taxon>Pseudomonadati</taxon>
        <taxon>Thermodesulfobacteriota</taxon>
        <taxon>Desulfuromonadia</taxon>
        <taxon>Desulfuromonadales</taxon>
        <taxon>Desulfuromonadaceae</taxon>
        <taxon>Desulfuromonas</taxon>
    </lineage>
</organism>
<dbReference type="InterPro" id="IPR021834">
    <property type="entry name" value="DUF3426"/>
</dbReference>
<dbReference type="OrthoDB" id="5506264at2"/>
<evidence type="ECO:0000313" key="4">
    <source>
        <dbReference type="EMBL" id="EAT15280.1"/>
    </source>
</evidence>
<feature type="compositionally biased region" description="Basic and acidic residues" evidence="1">
    <location>
        <begin position="301"/>
        <end position="319"/>
    </location>
</feature>
<gene>
    <name evidence="4" type="ORF">Dace_1249</name>
</gene>
<feature type="compositionally biased region" description="Polar residues" evidence="1">
    <location>
        <begin position="124"/>
        <end position="133"/>
    </location>
</feature>
<dbReference type="Pfam" id="PF13717">
    <property type="entry name" value="Zn_ribbon_4"/>
    <property type="match status" value="1"/>
</dbReference>
<evidence type="ECO:0000313" key="5">
    <source>
        <dbReference type="Proteomes" id="UP000005695"/>
    </source>
</evidence>
<keyword evidence="2" id="KW-1133">Transmembrane helix</keyword>
<dbReference type="InterPro" id="IPR011723">
    <property type="entry name" value="Znf/thioredoxin_put"/>
</dbReference>
<dbReference type="EMBL" id="AAEW02000012">
    <property type="protein sequence ID" value="EAT15280.1"/>
    <property type="molecule type" value="Genomic_DNA"/>
</dbReference>
<accession>Q1JYC6</accession>
<evidence type="ECO:0000256" key="2">
    <source>
        <dbReference type="SAM" id="Phobius"/>
    </source>
</evidence>
<keyword evidence="5" id="KW-1185">Reference proteome</keyword>
<feature type="region of interest" description="Disordered" evidence="1">
    <location>
        <begin position="59"/>
        <end position="294"/>
    </location>
</feature>
<dbReference type="Pfam" id="PF11906">
    <property type="entry name" value="DUF3426"/>
    <property type="match status" value="1"/>
</dbReference>
<proteinExistence type="predicted"/>
<feature type="compositionally biased region" description="Acidic residues" evidence="1">
    <location>
        <begin position="110"/>
        <end position="123"/>
    </location>
</feature>
<evidence type="ECO:0000256" key="1">
    <source>
        <dbReference type="SAM" id="MobiDB-lite"/>
    </source>
</evidence>
<feature type="transmembrane region" description="Helical" evidence="2">
    <location>
        <begin position="326"/>
        <end position="348"/>
    </location>
</feature>
<evidence type="ECO:0000259" key="3">
    <source>
        <dbReference type="Pfam" id="PF13717"/>
    </source>
</evidence>
<dbReference type="Proteomes" id="UP000005695">
    <property type="component" value="Unassembled WGS sequence"/>
</dbReference>
<keyword evidence="2" id="KW-0472">Membrane</keyword>
<reference evidence="4" key="1">
    <citation type="submission" date="2006-05" db="EMBL/GenBank/DDBJ databases">
        <title>Annotation of the draft genome assembly of Desulfuromonas acetoxidans DSM 684.</title>
        <authorList>
            <consortium name="US DOE Joint Genome Institute (JGI-ORNL)"/>
            <person name="Larimer F."/>
            <person name="Land M."/>
            <person name="Hauser L."/>
        </authorList>
    </citation>
    <scope>NUCLEOTIDE SEQUENCE [LARGE SCALE GENOMIC DNA]</scope>
    <source>
        <strain evidence="4">DSM 684</strain>
    </source>
</reference>
<dbReference type="NCBIfam" id="TIGR02098">
    <property type="entry name" value="MJ0042_CXXC"/>
    <property type="match status" value="1"/>
</dbReference>
<comment type="caution">
    <text evidence="4">The sequence shown here is derived from an EMBL/GenBank/DDBJ whole genome shotgun (WGS) entry which is preliminary data.</text>
</comment>
<feature type="compositionally biased region" description="Acidic residues" evidence="1">
    <location>
        <begin position="216"/>
        <end position="237"/>
    </location>
</feature>
<dbReference type="AlphaFoldDB" id="Q1JYC6"/>